<accession>A0A388LLI0</accession>
<organism evidence="2 3">
    <name type="scientific">Chara braunii</name>
    <name type="common">Braun's stonewort</name>
    <dbReference type="NCBI Taxonomy" id="69332"/>
    <lineage>
        <taxon>Eukaryota</taxon>
        <taxon>Viridiplantae</taxon>
        <taxon>Streptophyta</taxon>
        <taxon>Charophyceae</taxon>
        <taxon>Charales</taxon>
        <taxon>Characeae</taxon>
        <taxon>Chara</taxon>
    </lineage>
</organism>
<feature type="compositionally biased region" description="Basic and acidic residues" evidence="1">
    <location>
        <begin position="95"/>
        <end position="115"/>
    </location>
</feature>
<proteinExistence type="predicted"/>
<sequence length="336" mass="34984">MPQPPTGGQHPGGGGGGDGGDDLGSGGGGDGADESGSGADKAEGKGSGGEGSGEKRSVGKWSGETSSESKGSDGKGSGGKGSGGKGSRGKCRKFGSHESTRTESHCEGSRDSDMRDEATLRSYQVRVDSHLSARTLFCDVEESPCHSTQPAYPVDDTLLRHLLEEGERLQCTTASPERQNHSLPGTASSFCLDTGTPTLRRSEGASISSFNSGERRKVRINSELLTSPCGPSAGSAPHATLLRGEENVRSKPLHIQFGTVFPCSPPFSNVETQDWSSCKVMEGPAAGALETGASEYERHASEGASIDFESKSTAAPGQEELSQETHVVQREEETQH</sequence>
<evidence type="ECO:0000313" key="2">
    <source>
        <dbReference type="EMBL" id="GBG83072.1"/>
    </source>
</evidence>
<feature type="compositionally biased region" description="Gly residues" evidence="1">
    <location>
        <begin position="74"/>
        <end position="86"/>
    </location>
</feature>
<dbReference type="EMBL" id="BFEA01000427">
    <property type="protein sequence ID" value="GBG83072.1"/>
    <property type="molecule type" value="Genomic_DNA"/>
</dbReference>
<name>A0A388LLI0_CHABU</name>
<protein>
    <submittedName>
        <fullName evidence="2">Uncharacterized protein</fullName>
    </submittedName>
</protein>
<evidence type="ECO:0000256" key="1">
    <source>
        <dbReference type="SAM" id="MobiDB-lite"/>
    </source>
</evidence>
<feature type="region of interest" description="Disordered" evidence="1">
    <location>
        <begin position="297"/>
        <end position="336"/>
    </location>
</feature>
<feature type="compositionally biased region" description="Basic and acidic residues" evidence="1">
    <location>
        <begin position="327"/>
        <end position="336"/>
    </location>
</feature>
<dbReference type="AlphaFoldDB" id="A0A388LLI0"/>
<comment type="caution">
    <text evidence="2">The sequence shown here is derived from an EMBL/GenBank/DDBJ whole genome shotgun (WGS) entry which is preliminary data.</text>
</comment>
<keyword evidence="3" id="KW-1185">Reference proteome</keyword>
<reference evidence="2 3" key="1">
    <citation type="journal article" date="2018" name="Cell">
        <title>The Chara Genome: Secondary Complexity and Implications for Plant Terrestrialization.</title>
        <authorList>
            <person name="Nishiyama T."/>
            <person name="Sakayama H."/>
            <person name="Vries J.D."/>
            <person name="Buschmann H."/>
            <person name="Saint-Marcoux D."/>
            <person name="Ullrich K.K."/>
            <person name="Haas F.B."/>
            <person name="Vanderstraeten L."/>
            <person name="Becker D."/>
            <person name="Lang D."/>
            <person name="Vosolsobe S."/>
            <person name="Rombauts S."/>
            <person name="Wilhelmsson P.K.I."/>
            <person name="Janitza P."/>
            <person name="Kern R."/>
            <person name="Heyl A."/>
            <person name="Rumpler F."/>
            <person name="Villalobos L.I.A.C."/>
            <person name="Clay J.M."/>
            <person name="Skokan R."/>
            <person name="Toyoda A."/>
            <person name="Suzuki Y."/>
            <person name="Kagoshima H."/>
            <person name="Schijlen E."/>
            <person name="Tajeshwar N."/>
            <person name="Catarino B."/>
            <person name="Hetherington A.J."/>
            <person name="Saltykova A."/>
            <person name="Bonnot C."/>
            <person name="Breuninger H."/>
            <person name="Symeonidi A."/>
            <person name="Radhakrishnan G.V."/>
            <person name="Van Nieuwerburgh F."/>
            <person name="Deforce D."/>
            <person name="Chang C."/>
            <person name="Karol K.G."/>
            <person name="Hedrich R."/>
            <person name="Ulvskov P."/>
            <person name="Glockner G."/>
            <person name="Delwiche C.F."/>
            <person name="Petrasek J."/>
            <person name="Van de Peer Y."/>
            <person name="Friml J."/>
            <person name="Beilby M."/>
            <person name="Dolan L."/>
            <person name="Kohara Y."/>
            <person name="Sugano S."/>
            <person name="Fujiyama A."/>
            <person name="Delaux P.-M."/>
            <person name="Quint M."/>
            <person name="TheiBen G."/>
            <person name="Hagemann M."/>
            <person name="Harholt J."/>
            <person name="Dunand C."/>
            <person name="Zachgo S."/>
            <person name="Langdale J."/>
            <person name="Maumus F."/>
            <person name="Straeten D.V.D."/>
            <person name="Gould S.B."/>
            <person name="Rensing S.A."/>
        </authorList>
    </citation>
    <scope>NUCLEOTIDE SEQUENCE [LARGE SCALE GENOMIC DNA]</scope>
    <source>
        <strain evidence="2 3">S276</strain>
    </source>
</reference>
<gene>
    <name evidence="2" type="ORF">CBR_g36689</name>
</gene>
<feature type="compositionally biased region" description="Gly residues" evidence="1">
    <location>
        <begin position="9"/>
        <end position="30"/>
    </location>
</feature>
<evidence type="ECO:0000313" key="3">
    <source>
        <dbReference type="Proteomes" id="UP000265515"/>
    </source>
</evidence>
<dbReference type="Proteomes" id="UP000265515">
    <property type="component" value="Unassembled WGS sequence"/>
</dbReference>
<dbReference type="Gramene" id="GBG83072">
    <property type="protein sequence ID" value="GBG83072"/>
    <property type="gene ID" value="CBR_g36689"/>
</dbReference>
<feature type="region of interest" description="Disordered" evidence="1">
    <location>
        <begin position="1"/>
        <end position="115"/>
    </location>
</feature>
<feature type="compositionally biased region" description="Low complexity" evidence="1">
    <location>
        <begin position="59"/>
        <end position="69"/>
    </location>
</feature>